<dbReference type="Pfam" id="PF00106">
    <property type="entry name" value="adh_short"/>
    <property type="match status" value="1"/>
</dbReference>
<dbReference type="GO" id="GO:0006633">
    <property type="term" value="P:fatty acid biosynthetic process"/>
    <property type="evidence" value="ECO:0007669"/>
    <property type="project" value="TreeGrafter"/>
</dbReference>
<dbReference type="Gene3D" id="3.40.50.720">
    <property type="entry name" value="NAD(P)-binding Rossmann-like Domain"/>
    <property type="match status" value="1"/>
</dbReference>
<gene>
    <name evidence="4" type="ORF">PACTADRAFT_33077</name>
</gene>
<dbReference type="InterPro" id="IPR036291">
    <property type="entry name" value="NAD(P)-bd_dom_sf"/>
</dbReference>
<evidence type="ECO:0008006" key="6">
    <source>
        <dbReference type="Google" id="ProtNLM"/>
    </source>
</evidence>
<evidence type="ECO:0000256" key="2">
    <source>
        <dbReference type="ARBA" id="ARBA00023002"/>
    </source>
</evidence>
<protein>
    <recommendedName>
        <fullName evidence="6">3-oxoacyl-[acyl-carrier-protein] reductase</fullName>
    </recommendedName>
</protein>
<evidence type="ECO:0000256" key="1">
    <source>
        <dbReference type="ARBA" id="ARBA00006484"/>
    </source>
</evidence>
<dbReference type="PRINTS" id="PR00080">
    <property type="entry name" value="SDRFAMILY"/>
</dbReference>
<organism evidence="4 5">
    <name type="scientific">Pachysolen tannophilus NRRL Y-2460</name>
    <dbReference type="NCBI Taxonomy" id="669874"/>
    <lineage>
        <taxon>Eukaryota</taxon>
        <taxon>Fungi</taxon>
        <taxon>Dikarya</taxon>
        <taxon>Ascomycota</taxon>
        <taxon>Saccharomycotina</taxon>
        <taxon>Pichiomycetes</taxon>
        <taxon>Pachysolenaceae</taxon>
        <taxon>Pachysolen</taxon>
    </lineage>
</organism>
<proteinExistence type="inferred from homology"/>
<evidence type="ECO:0000313" key="5">
    <source>
        <dbReference type="Proteomes" id="UP000094236"/>
    </source>
</evidence>
<comment type="similarity">
    <text evidence="1 3">Belongs to the short-chain dehydrogenases/reductases (SDR) family.</text>
</comment>
<dbReference type="PRINTS" id="PR00081">
    <property type="entry name" value="GDHRDH"/>
</dbReference>
<dbReference type="Proteomes" id="UP000094236">
    <property type="component" value="Unassembled WGS sequence"/>
</dbReference>
<keyword evidence="5" id="KW-1185">Reference proteome</keyword>
<sequence>MMNTKRIRTIQLIKHATKFQFNKHLTGLCYRYYSTSLEKSLVNQTALITGGSKGIGLSIAKKLSSRGCNCVLLSRNDKVLAKSILELCLINNLQHHSFIAYDLNDLKNIETKIVDPIFTDFTNVSILINCAGKSQASLLPFTSIDDICSLVNINLTSAMILTKFFIRNFLKERKNRKNNGEIPLNIINISSILAQDQYSIRGTSIYSTTKLGILGFTKNVTQDIKRDNIRCNVILPSFVKETEIGSTVNEELLKEQGIKTVTLEDVANKVINVIDKDMNGETIIV</sequence>
<reference evidence="5" key="1">
    <citation type="submission" date="2016-05" db="EMBL/GenBank/DDBJ databases">
        <title>Comparative genomics of biotechnologically important yeasts.</title>
        <authorList>
            <consortium name="DOE Joint Genome Institute"/>
            <person name="Riley R."/>
            <person name="Haridas S."/>
            <person name="Wolfe K.H."/>
            <person name="Lopes M.R."/>
            <person name="Hittinger C.T."/>
            <person name="Goker M."/>
            <person name="Salamov A."/>
            <person name="Wisecaver J."/>
            <person name="Long T.M."/>
            <person name="Aerts A.L."/>
            <person name="Barry K."/>
            <person name="Choi C."/>
            <person name="Clum A."/>
            <person name="Coughlan A.Y."/>
            <person name="Deshpande S."/>
            <person name="Douglass A.P."/>
            <person name="Hanson S.J."/>
            <person name="Klenk H.-P."/>
            <person name="Labutti K."/>
            <person name="Lapidus A."/>
            <person name="Lindquist E."/>
            <person name="Lipzen A."/>
            <person name="Meier-Kolthoff J.P."/>
            <person name="Ohm R.A."/>
            <person name="Otillar R.P."/>
            <person name="Pangilinan J."/>
            <person name="Peng Y."/>
            <person name="Rokas A."/>
            <person name="Rosa C.A."/>
            <person name="Scheuner C."/>
            <person name="Sibirny A.A."/>
            <person name="Slot J.C."/>
            <person name="Stielow J.B."/>
            <person name="Sun H."/>
            <person name="Kurtzman C.P."/>
            <person name="Blackwell M."/>
            <person name="Grigoriev I.V."/>
            <person name="Jeffries T.W."/>
        </authorList>
    </citation>
    <scope>NUCLEOTIDE SEQUENCE [LARGE SCALE GENOMIC DNA]</scope>
    <source>
        <strain evidence="5">NRRL Y-2460</strain>
    </source>
</reference>
<dbReference type="GO" id="GO:0048038">
    <property type="term" value="F:quinone binding"/>
    <property type="evidence" value="ECO:0007669"/>
    <property type="project" value="TreeGrafter"/>
</dbReference>
<dbReference type="AlphaFoldDB" id="A0A1E4TVT0"/>
<accession>A0A1E4TVT0</accession>
<dbReference type="SUPFAM" id="SSF51735">
    <property type="entry name" value="NAD(P)-binding Rossmann-fold domains"/>
    <property type="match status" value="1"/>
</dbReference>
<evidence type="ECO:0000313" key="4">
    <source>
        <dbReference type="EMBL" id="ODV95875.1"/>
    </source>
</evidence>
<dbReference type="CDD" id="cd05233">
    <property type="entry name" value="SDR_c"/>
    <property type="match status" value="1"/>
</dbReference>
<dbReference type="STRING" id="669874.A0A1E4TVT0"/>
<dbReference type="EMBL" id="KV454013">
    <property type="protein sequence ID" value="ODV95875.1"/>
    <property type="molecule type" value="Genomic_DNA"/>
</dbReference>
<keyword evidence="2" id="KW-0560">Oxidoreductase</keyword>
<name>A0A1E4TVT0_PACTA</name>
<dbReference type="OrthoDB" id="417891at2759"/>
<dbReference type="InterPro" id="IPR002347">
    <property type="entry name" value="SDR_fam"/>
</dbReference>
<evidence type="ECO:0000256" key="3">
    <source>
        <dbReference type="RuleBase" id="RU000363"/>
    </source>
</evidence>
<dbReference type="GO" id="GO:0016616">
    <property type="term" value="F:oxidoreductase activity, acting on the CH-OH group of donors, NAD or NADP as acceptor"/>
    <property type="evidence" value="ECO:0007669"/>
    <property type="project" value="TreeGrafter"/>
</dbReference>
<dbReference type="PANTHER" id="PTHR42760:SF133">
    <property type="entry name" value="3-OXOACYL-[ACYL-CARRIER-PROTEIN] REDUCTASE"/>
    <property type="match status" value="1"/>
</dbReference>
<dbReference type="PANTHER" id="PTHR42760">
    <property type="entry name" value="SHORT-CHAIN DEHYDROGENASES/REDUCTASES FAMILY MEMBER"/>
    <property type="match status" value="1"/>
</dbReference>